<gene>
    <name evidence="5" type="ORF">CHL78_018245</name>
</gene>
<keyword evidence="2 3" id="KW-0378">Hydrolase</keyword>
<sequence>MNKLNICIDIDGTVTSPYHFIPYLNEMYNKNITEEDCTTYNWESLYDIDMDRLLERFHGDYMHSYGEAEVVEGAKDVIGELYKDHNVFFVTARSEILTDVTTNWLKNNGFEEIDVYLLGSHYKIDKARELECNIFIEDSPSNAMELAGEGMLVLLIDTNYNKDINHENIIRVENWTQIKDIIEKYR</sequence>
<dbReference type="AlphaFoldDB" id="A0A371IY73"/>
<comment type="caution">
    <text evidence="5">The sequence shown here is derived from an EMBL/GenBank/DDBJ whole genome shotgun (WGS) entry which is preliminary data.</text>
</comment>
<feature type="active site" description="Nucleophile" evidence="4">
    <location>
        <position position="9"/>
    </location>
</feature>
<dbReference type="InterPro" id="IPR052419">
    <property type="entry name" value="5_3-deoxyribonucleotidase-like"/>
</dbReference>
<organism evidence="5 6">
    <name type="scientific">Romboutsia weinsteinii</name>
    <dbReference type="NCBI Taxonomy" id="2020949"/>
    <lineage>
        <taxon>Bacteria</taxon>
        <taxon>Bacillati</taxon>
        <taxon>Bacillota</taxon>
        <taxon>Clostridia</taxon>
        <taxon>Peptostreptococcales</taxon>
        <taxon>Peptostreptococcaceae</taxon>
        <taxon>Romboutsia</taxon>
    </lineage>
</organism>
<evidence type="ECO:0000256" key="1">
    <source>
        <dbReference type="ARBA" id="ARBA00009589"/>
    </source>
</evidence>
<dbReference type="PIRSF" id="PIRSF021362">
    <property type="entry name" value="UCP021362_HAD"/>
    <property type="match status" value="1"/>
</dbReference>
<evidence type="ECO:0000256" key="3">
    <source>
        <dbReference type="PIRNR" id="PIRNR021362"/>
    </source>
</evidence>
<dbReference type="GO" id="GO:0008253">
    <property type="term" value="F:5'-nucleotidase activity"/>
    <property type="evidence" value="ECO:0007669"/>
    <property type="project" value="InterPro"/>
</dbReference>
<feature type="active site" description="Proton donor" evidence="4">
    <location>
        <position position="11"/>
    </location>
</feature>
<dbReference type="PANTHER" id="PTHR35134:SF2">
    <property type="entry name" value="NUCLEOTIDASE YQFW-RELATED"/>
    <property type="match status" value="1"/>
</dbReference>
<dbReference type="OrthoDB" id="2471595at2"/>
<dbReference type="EMBL" id="NOJY02000073">
    <property type="protein sequence ID" value="RDY25437.1"/>
    <property type="molecule type" value="Genomic_DNA"/>
</dbReference>
<protein>
    <recommendedName>
        <fullName evidence="3">Nucleotidase</fullName>
        <ecNumber evidence="3">3.1.3.-</ecNumber>
    </recommendedName>
</protein>
<dbReference type="InterPro" id="IPR010708">
    <property type="entry name" value="5'(3')-deoxyribonucleotidase"/>
</dbReference>
<dbReference type="GO" id="GO:0009264">
    <property type="term" value="P:deoxyribonucleotide catabolic process"/>
    <property type="evidence" value="ECO:0007669"/>
    <property type="project" value="InterPro"/>
</dbReference>
<accession>A0A371IY73</accession>
<evidence type="ECO:0000313" key="6">
    <source>
        <dbReference type="Proteomes" id="UP000215694"/>
    </source>
</evidence>
<dbReference type="InterPro" id="IPR036412">
    <property type="entry name" value="HAD-like_sf"/>
</dbReference>
<dbReference type="Gene3D" id="3.40.50.1000">
    <property type="entry name" value="HAD superfamily/HAD-like"/>
    <property type="match status" value="1"/>
</dbReference>
<dbReference type="Proteomes" id="UP000215694">
    <property type="component" value="Unassembled WGS sequence"/>
</dbReference>
<keyword evidence="6" id="KW-1185">Reference proteome</keyword>
<dbReference type="PANTHER" id="PTHR35134">
    <property type="entry name" value="NUCLEOTIDASE YQFW-RELATED"/>
    <property type="match status" value="1"/>
</dbReference>
<proteinExistence type="inferred from homology"/>
<dbReference type="InterPro" id="IPR023214">
    <property type="entry name" value="HAD_sf"/>
</dbReference>
<evidence type="ECO:0000313" key="5">
    <source>
        <dbReference type="EMBL" id="RDY25437.1"/>
    </source>
</evidence>
<reference evidence="5 6" key="1">
    <citation type="journal article" date="2017" name="Genome Announc.">
        <title>Draft Genome Sequence of Romboutsia weinsteinii sp. nov. Strain CCRI-19649(T) Isolated from Surface Water.</title>
        <authorList>
            <person name="Maheux A.F."/>
            <person name="Boudreau D.K."/>
            <person name="Berube E."/>
            <person name="Boissinot M."/>
            <person name="Cantin P."/>
            <person name="Raymond F."/>
            <person name="Corbeil J."/>
            <person name="Omar R.F."/>
            <person name="Bergeron M.G."/>
        </authorList>
    </citation>
    <scope>NUCLEOTIDE SEQUENCE [LARGE SCALE GENOMIC DNA]</scope>
    <source>
        <strain evidence="5 6">CCRI-19649</strain>
    </source>
</reference>
<dbReference type="Pfam" id="PF06941">
    <property type="entry name" value="NT5C"/>
    <property type="match status" value="1"/>
</dbReference>
<evidence type="ECO:0000256" key="2">
    <source>
        <dbReference type="ARBA" id="ARBA00022801"/>
    </source>
</evidence>
<dbReference type="EC" id="3.1.3.-" evidence="3"/>
<dbReference type="SUPFAM" id="SSF56784">
    <property type="entry name" value="HAD-like"/>
    <property type="match status" value="1"/>
</dbReference>
<dbReference type="InterPro" id="IPR009206">
    <property type="entry name" value="Nucleotidase_putative"/>
</dbReference>
<dbReference type="RefSeq" id="WP_094368305.1">
    <property type="nucleotide sequence ID" value="NZ_NOJY02000073.1"/>
</dbReference>
<comment type="similarity">
    <text evidence="1 3">Belongs to the 5'(3')-deoxyribonucleotidase family.</text>
</comment>
<name>A0A371IY73_9FIRM</name>
<evidence type="ECO:0000256" key="4">
    <source>
        <dbReference type="PIRSR" id="PIRSR610708-1"/>
    </source>
</evidence>